<dbReference type="AlphaFoldDB" id="A0A2P2R1U4"/>
<dbReference type="EMBL" id="GGEC01092657">
    <property type="protein sequence ID" value="MBX73141.1"/>
    <property type="molecule type" value="Transcribed_RNA"/>
</dbReference>
<organism evidence="1">
    <name type="scientific">Rhizophora mucronata</name>
    <name type="common">Asiatic mangrove</name>
    <dbReference type="NCBI Taxonomy" id="61149"/>
    <lineage>
        <taxon>Eukaryota</taxon>
        <taxon>Viridiplantae</taxon>
        <taxon>Streptophyta</taxon>
        <taxon>Embryophyta</taxon>
        <taxon>Tracheophyta</taxon>
        <taxon>Spermatophyta</taxon>
        <taxon>Magnoliopsida</taxon>
        <taxon>eudicotyledons</taxon>
        <taxon>Gunneridae</taxon>
        <taxon>Pentapetalae</taxon>
        <taxon>rosids</taxon>
        <taxon>fabids</taxon>
        <taxon>Malpighiales</taxon>
        <taxon>Rhizophoraceae</taxon>
        <taxon>Rhizophora</taxon>
    </lineage>
</organism>
<proteinExistence type="predicted"/>
<accession>A0A2P2R1U4</accession>
<reference evidence="1" key="1">
    <citation type="submission" date="2018-02" db="EMBL/GenBank/DDBJ databases">
        <title>Rhizophora mucronata_Transcriptome.</title>
        <authorList>
            <person name="Meera S.P."/>
            <person name="Sreeshan A."/>
            <person name="Augustine A."/>
        </authorList>
    </citation>
    <scope>NUCLEOTIDE SEQUENCE</scope>
    <source>
        <tissue evidence="1">Leaf</tissue>
    </source>
</reference>
<evidence type="ECO:0000313" key="1">
    <source>
        <dbReference type="EMBL" id="MBX73141.1"/>
    </source>
</evidence>
<protein>
    <submittedName>
        <fullName evidence="1">Uncharacterized protein</fullName>
    </submittedName>
</protein>
<name>A0A2P2R1U4_RHIMU</name>
<sequence length="34" mass="3963">MTALLIIHFMQPHNQGHSQINLAQCFSQFDSLYK</sequence>